<accession>A0A926HNH0</accession>
<evidence type="ECO:0000313" key="2">
    <source>
        <dbReference type="EMBL" id="MBC8530599.1"/>
    </source>
</evidence>
<dbReference type="InterPro" id="IPR006680">
    <property type="entry name" value="Amidohydro-rel"/>
</dbReference>
<dbReference type="Proteomes" id="UP000623172">
    <property type="component" value="Unassembled WGS sequence"/>
</dbReference>
<feature type="domain" description="Amidohydrolase-related" evidence="1">
    <location>
        <begin position="33"/>
        <end position="91"/>
    </location>
</feature>
<dbReference type="EMBL" id="JACRSR010000001">
    <property type="protein sequence ID" value="MBC8530599.1"/>
    <property type="molecule type" value="Genomic_DNA"/>
</dbReference>
<dbReference type="AlphaFoldDB" id="A0A926HNH0"/>
<dbReference type="Pfam" id="PF04909">
    <property type="entry name" value="Amidohydro_2"/>
    <property type="match status" value="1"/>
</dbReference>
<dbReference type="GO" id="GO:0016787">
    <property type="term" value="F:hydrolase activity"/>
    <property type="evidence" value="ECO:0007669"/>
    <property type="project" value="InterPro"/>
</dbReference>
<dbReference type="SUPFAM" id="SSF51556">
    <property type="entry name" value="Metallo-dependent hydrolases"/>
    <property type="match status" value="1"/>
</dbReference>
<organism evidence="2 3">
    <name type="scientific">Gehongia tenuis</name>
    <dbReference type="NCBI Taxonomy" id="2763655"/>
    <lineage>
        <taxon>Bacteria</taxon>
        <taxon>Bacillati</taxon>
        <taxon>Bacillota</taxon>
        <taxon>Clostridia</taxon>
        <taxon>Christensenellales</taxon>
        <taxon>Christensenellaceae</taxon>
        <taxon>Gehongia</taxon>
    </lineage>
</organism>
<reference evidence="2" key="1">
    <citation type="submission" date="2020-08" db="EMBL/GenBank/DDBJ databases">
        <title>Genome public.</title>
        <authorList>
            <person name="Liu C."/>
            <person name="Sun Q."/>
        </authorList>
    </citation>
    <scope>NUCLEOTIDE SEQUENCE</scope>
    <source>
        <strain evidence="2">NSJ-53</strain>
    </source>
</reference>
<sequence length="109" mass="11936">MAAGRPHLTGAIAQMDEYGIEKTLIATYPLEESIAAVERWPERLLGAAWVNPMEGEKAVREARDAIKNHGFKAVKLHPLFHAYLPNEAAVFPVGTGERSHRSRPAGPVP</sequence>
<dbReference type="Gene3D" id="3.20.20.140">
    <property type="entry name" value="Metal-dependent hydrolases"/>
    <property type="match status" value="1"/>
</dbReference>
<evidence type="ECO:0000313" key="3">
    <source>
        <dbReference type="Proteomes" id="UP000623172"/>
    </source>
</evidence>
<proteinExistence type="predicted"/>
<keyword evidence="3" id="KW-1185">Reference proteome</keyword>
<dbReference type="InterPro" id="IPR032466">
    <property type="entry name" value="Metal_Hydrolase"/>
</dbReference>
<comment type="caution">
    <text evidence="2">The sequence shown here is derived from an EMBL/GenBank/DDBJ whole genome shotgun (WGS) entry which is preliminary data.</text>
</comment>
<name>A0A926HNH0_9FIRM</name>
<evidence type="ECO:0000259" key="1">
    <source>
        <dbReference type="Pfam" id="PF04909"/>
    </source>
</evidence>
<gene>
    <name evidence="2" type="ORF">H8696_01890</name>
</gene>
<dbReference type="RefSeq" id="WP_249314571.1">
    <property type="nucleotide sequence ID" value="NZ_JACRSR010000001.1"/>
</dbReference>
<protein>
    <submittedName>
        <fullName evidence="2">Amidohydrolase family protein</fullName>
    </submittedName>
</protein>